<sequence length="68" mass="7482">MPGAVFSWYCFQSATNAISPAYDSLNQTSCLVYTDSKLSGDFSSGNGALFQPDPPGYFSFKDFFLRFA</sequence>
<proteinExistence type="predicted"/>
<dbReference type="EMBL" id="RVVJ01000052">
    <property type="protein sequence ID" value="MML56751.1"/>
    <property type="molecule type" value="Genomic_DNA"/>
</dbReference>
<evidence type="ECO:0000313" key="1">
    <source>
        <dbReference type="EMBL" id="MML56751.1"/>
    </source>
</evidence>
<protein>
    <submittedName>
        <fullName evidence="1">Uncharacterized protein</fullName>
    </submittedName>
</protein>
<reference evidence="1" key="1">
    <citation type="submission" date="2018-09" db="EMBL/GenBank/DDBJ databases">
        <authorList>
            <person name="Ashton P.M."/>
            <person name="Dallman T."/>
            <person name="Nair S."/>
            <person name="De Pinna E."/>
            <person name="Peters T."/>
            <person name="Grant K."/>
        </authorList>
    </citation>
    <scope>NUCLEOTIDE SEQUENCE [LARGE SCALE GENOMIC DNA]</scope>
    <source>
        <strain evidence="1">598938</strain>
    </source>
</reference>
<accession>A0A403QQ34</accession>
<name>A0A403QQ34_SALET</name>
<dbReference type="AlphaFoldDB" id="A0A403QQ34"/>
<organism evidence="1">
    <name type="scientific">Salmonella enterica I</name>
    <dbReference type="NCBI Taxonomy" id="59201"/>
    <lineage>
        <taxon>Bacteria</taxon>
        <taxon>Pseudomonadati</taxon>
        <taxon>Pseudomonadota</taxon>
        <taxon>Gammaproteobacteria</taxon>
        <taxon>Enterobacterales</taxon>
        <taxon>Enterobacteriaceae</taxon>
        <taxon>Salmonella</taxon>
    </lineage>
</organism>
<dbReference type="Proteomes" id="UP000885348">
    <property type="component" value="Unassembled WGS sequence"/>
</dbReference>
<gene>
    <name evidence="1" type="ORF">D7N80_26445</name>
</gene>
<comment type="caution">
    <text evidence="1">The sequence shown here is derived from an EMBL/GenBank/DDBJ whole genome shotgun (WGS) entry which is preliminary data.</text>
</comment>